<reference evidence="1 2" key="1">
    <citation type="submission" date="2018-09" db="EMBL/GenBank/DDBJ databases">
        <title>Genomic investigation of the strawberry pathogen Phytophthora fragariae indicates pathogenicity is determined by transcriptional variation in three key races.</title>
        <authorList>
            <person name="Adams T.M."/>
            <person name="Armitage A.D."/>
            <person name="Sobczyk M.K."/>
            <person name="Bates H.J."/>
            <person name="Dunwell J.M."/>
            <person name="Nellist C.F."/>
            <person name="Harrison R.J."/>
        </authorList>
    </citation>
    <scope>NUCLEOTIDE SEQUENCE [LARGE SCALE GENOMIC DNA]</scope>
    <source>
        <strain evidence="1 2">SCRP324</strain>
    </source>
</reference>
<comment type="caution">
    <text evidence="1">The sequence shown here is derived from an EMBL/GenBank/DDBJ whole genome shotgun (WGS) entry which is preliminary data.</text>
</comment>
<evidence type="ECO:0000313" key="2">
    <source>
        <dbReference type="Proteomes" id="UP000435112"/>
    </source>
</evidence>
<organism evidence="1 2">
    <name type="scientific">Phytophthora rubi</name>
    <dbReference type="NCBI Taxonomy" id="129364"/>
    <lineage>
        <taxon>Eukaryota</taxon>
        <taxon>Sar</taxon>
        <taxon>Stramenopiles</taxon>
        <taxon>Oomycota</taxon>
        <taxon>Peronosporomycetes</taxon>
        <taxon>Peronosporales</taxon>
        <taxon>Peronosporaceae</taxon>
        <taxon>Phytophthora</taxon>
    </lineage>
</organism>
<dbReference type="EMBL" id="QXFU01000129">
    <property type="protein sequence ID" value="KAE9043155.1"/>
    <property type="molecule type" value="Genomic_DNA"/>
</dbReference>
<dbReference type="OrthoDB" id="124852at2759"/>
<dbReference type="AlphaFoldDB" id="A0A6A3NI02"/>
<dbReference type="Proteomes" id="UP000435112">
    <property type="component" value="Unassembled WGS sequence"/>
</dbReference>
<proteinExistence type="predicted"/>
<name>A0A6A3NI02_9STRA</name>
<sequence>MAPPSARGRPPKLRYLHQVLSLILTLYAGSMEQSSLCILFGVPPSMLSRTLRRAEEALSQALNGYAPDRISWPSPSRQVEMARMVNKREPLLTHTFGFIDGKNLRVRMHDVERVYHFCVLSI</sequence>
<dbReference type="PANTHER" id="PTHR48471">
    <property type="entry name" value="DDE TNP4 DOMAIN-CONTAINING PROTEIN"/>
    <property type="match status" value="1"/>
</dbReference>
<gene>
    <name evidence="1" type="ORF">PR002_g3492</name>
</gene>
<dbReference type="PANTHER" id="PTHR48471:SF1">
    <property type="entry name" value="DDE TNP4 DOMAIN-CONTAINING PROTEIN"/>
    <property type="match status" value="1"/>
</dbReference>
<accession>A0A6A3NI02</accession>
<evidence type="ECO:0000313" key="1">
    <source>
        <dbReference type="EMBL" id="KAE9043155.1"/>
    </source>
</evidence>
<protein>
    <recommendedName>
        <fullName evidence="3">DDE Tnp4 domain-containing protein</fullName>
    </recommendedName>
</protein>
<evidence type="ECO:0008006" key="3">
    <source>
        <dbReference type="Google" id="ProtNLM"/>
    </source>
</evidence>